<reference evidence="3" key="1">
    <citation type="journal article" date="2014" name="Int. J. Syst. Evol. Microbiol.">
        <title>Complete genome sequence of Corynebacterium casei LMG S-19264T (=DSM 44701T), isolated from a smear-ripened cheese.</title>
        <authorList>
            <consortium name="US DOE Joint Genome Institute (JGI-PGF)"/>
            <person name="Walter F."/>
            <person name="Albersmeier A."/>
            <person name="Kalinowski J."/>
            <person name="Ruckert C."/>
        </authorList>
    </citation>
    <scope>NUCLEOTIDE SEQUENCE</scope>
    <source>
        <strain evidence="3">KCTC 32437</strain>
    </source>
</reference>
<protein>
    <recommendedName>
        <fullName evidence="2">SCP domain-containing protein</fullName>
    </recommendedName>
</protein>
<evidence type="ECO:0000259" key="2">
    <source>
        <dbReference type="Pfam" id="PF00188"/>
    </source>
</evidence>
<name>A0A918S5Y8_9HYPH</name>
<dbReference type="InterPro" id="IPR014044">
    <property type="entry name" value="CAP_dom"/>
</dbReference>
<dbReference type="RefSeq" id="WP_189425765.1">
    <property type="nucleotide sequence ID" value="NZ_BMZE01000002.1"/>
</dbReference>
<feature type="domain" description="SCP" evidence="2">
    <location>
        <begin position="55"/>
        <end position="155"/>
    </location>
</feature>
<organism evidence="3 4">
    <name type="scientific">Devosia pacifica</name>
    <dbReference type="NCBI Taxonomy" id="1335967"/>
    <lineage>
        <taxon>Bacteria</taxon>
        <taxon>Pseudomonadati</taxon>
        <taxon>Pseudomonadota</taxon>
        <taxon>Alphaproteobacteria</taxon>
        <taxon>Hyphomicrobiales</taxon>
        <taxon>Devosiaceae</taxon>
        <taxon>Devosia</taxon>
    </lineage>
</organism>
<dbReference type="AlphaFoldDB" id="A0A918S5Y8"/>
<evidence type="ECO:0000313" key="4">
    <source>
        <dbReference type="Proteomes" id="UP000646579"/>
    </source>
</evidence>
<gene>
    <name evidence="3" type="ORF">GCM10007989_22480</name>
</gene>
<dbReference type="InterPro" id="IPR035940">
    <property type="entry name" value="CAP_sf"/>
</dbReference>
<dbReference type="Pfam" id="PF00188">
    <property type="entry name" value="CAP"/>
    <property type="match status" value="1"/>
</dbReference>
<feature type="signal peptide" evidence="1">
    <location>
        <begin position="1"/>
        <end position="20"/>
    </location>
</feature>
<proteinExistence type="predicted"/>
<sequence length="159" mass="15964">MIVQKSSRVLIALASAAALAACSGFAGGSAPTTLPAGLSAPMDQQGAQLDRNAALNLLNAYRSSVGAPALQADPALDAQAQTLASQYAASGRAPSAPAGVRAIKLSAGYSNFAETFSGWRNSSADARVLADPGARRAGLAVAYSGTSTYGTHWVLLLAN</sequence>
<dbReference type="EMBL" id="BMZE01000002">
    <property type="protein sequence ID" value="GHA26221.1"/>
    <property type="molecule type" value="Genomic_DNA"/>
</dbReference>
<keyword evidence="1" id="KW-0732">Signal</keyword>
<dbReference type="Gene3D" id="3.40.33.10">
    <property type="entry name" value="CAP"/>
    <property type="match status" value="1"/>
</dbReference>
<dbReference type="PROSITE" id="PS51257">
    <property type="entry name" value="PROKAR_LIPOPROTEIN"/>
    <property type="match status" value="1"/>
</dbReference>
<dbReference type="CDD" id="cd05379">
    <property type="entry name" value="CAP_bacterial"/>
    <property type="match status" value="1"/>
</dbReference>
<comment type="caution">
    <text evidence="3">The sequence shown here is derived from an EMBL/GenBank/DDBJ whole genome shotgun (WGS) entry which is preliminary data.</text>
</comment>
<feature type="chain" id="PRO_5037875251" description="SCP domain-containing protein" evidence="1">
    <location>
        <begin position="21"/>
        <end position="159"/>
    </location>
</feature>
<evidence type="ECO:0000256" key="1">
    <source>
        <dbReference type="SAM" id="SignalP"/>
    </source>
</evidence>
<accession>A0A918S5Y8</accession>
<dbReference type="Proteomes" id="UP000646579">
    <property type="component" value="Unassembled WGS sequence"/>
</dbReference>
<dbReference type="SUPFAM" id="SSF55797">
    <property type="entry name" value="PR-1-like"/>
    <property type="match status" value="1"/>
</dbReference>
<reference evidence="3" key="2">
    <citation type="submission" date="2020-09" db="EMBL/GenBank/DDBJ databases">
        <authorList>
            <person name="Sun Q."/>
            <person name="Kim S."/>
        </authorList>
    </citation>
    <scope>NUCLEOTIDE SEQUENCE</scope>
    <source>
        <strain evidence="3">KCTC 32437</strain>
    </source>
</reference>
<keyword evidence="4" id="KW-1185">Reference proteome</keyword>
<evidence type="ECO:0000313" key="3">
    <source>
        <dbReference type="EMBL" id="GHA26221.1"/>
    </source>
</evidence>